<organism evidence="1 2">
    <name type="scientific">Tychonema bourrellyi FEM_GT703</name>
    <dbReference type="NCBI Taxonomy" id="2040638"/>
    <lineage>
        <taxon>Bacteria</taxon>
        <taxon>Bacillati</taxon>
        <taxon>Cyanobacteriota</taxon>
        <taxon>Cyanophyceae</taxon>
        <taxon>Oscillatoriophycideae</taxon>
        <taxon>Oscillatoriales</taxon>
        <taxon>Microcoleaceae</taxon>
        <taxon>Tychonema</taxon>
    </lineage>
</organism>
<proteinExistence type="predicted"/>
<keyword evidence="2" id="KW-1185">Reference proteome</keyword>
<accession>A0A2G4EV86</accession>
<protein>
    <submittedName>
        <fullName evidence="1">Uncharacterized protein</fullName>
    </submittedName>
</protein>
<dbReference type="Proteomes" id="UP000226442">
    <property type="component" value="Unassembled WGS sequence"/>
</dbReference>
<sequence>MATSFGRIFRRIEKILTYLNLIDLIKFDRDRDHRLNVILFGLCSIRNCDKIFFVLTRTANNCDRTTRAQTK</sequence>
<comment type="caution">
    <text evidence="1">The sequence shown here is derived from an EMBL/GenBank/DDBJ whole genome shotgun (WGS) entry which is preliminary data.</text>
</comment>
<gene>
    <name evidence="1" type="ORF">CP500_021810</name>
</gene>
<evidence type="ECO:0000313" key="1">
    <source>
        <dbReference type="EMBL" id="PHX53376.1"/>
    </source>
</evidence>
<evidence type="ECO:0000313" key="2">
    <source>
        <dbReference type="Proteomes" id="UP000226442"/>
    </source>
</evidence>
<dbReference type="EMBL" id="NXIB02000206">
    <property type="protein sequence ID" value="PHX53376.1"/>
    <property type="molecule type" value="Genomic_DNA"/>
</dbReference>
<dbReference type="AlphaFoldDB" id="A0A2G4EV86"/>
<name>A0A2G4EV86_9CYAN</name>
<reference evidence="1" key="1">
    <citation type="submission" date="2017-10" db="EMBL/GenBank/DDBJ databases">
        <title>Draft genome sequence of the planktic cyanobacteria Tychonema bourrellyi isolated from alpine lentic freshwater.</title>
        <authorList>
            <person name="Tett A."/>
            <person name="Armanini F."/>
            <person name="Asnicar F."/>
            <person name="Boscaini A."/>
            <person name="Pasolli E."/>
            <person name="Zolfo M."/>
            <person name="Donati C."/>
            <person name="Salmaso N."/>
            <person name="Segata N."/>
        </authorList>
    </citation>
    <scope>NUCLEOTIDE SEQUENCE</scope>
    <source>
        <strain evidence="1">FEM_GT703</strain>
    </source>
</reference>